<dbReference type="RefSeq" id="WP_058020250.1">
    <property type="nucleotide sequence ID" value="NZ_CP013189.1"/>
</dbReference>
<evidence type="ECO:0000256" key="1">
    <source>
        <dbReference type="ARBA" id="ARBA00004496"/>
    </source>
</evidence>
<dbReference type="AlphaFoldDB" id="A0A0S2K8N8"/>
<dbReference type="GO" id="GO:0005524">
    <property type="term" value="F:ATP binding"/>
    <property type="evidence" value="ECO:0007669"/>
    <property type="project" value="UniProtKB-UniRule"/>
</dbReference>
<protein>
    <recommendedName>
        <fullName evidence="9">Threonylcarbamoyl-AMP synthase</fullName>
        <shortName evidence="9">TC-AMP synthase</shortName>
        <ecNumber evidence="9">2.7.7.87</ecNumber>
    </recommendedName>
    <alternativeName>
        <fullName evidence="9">L-threonylcarbamoyladenylate synthase</fullName>
    </alternativeName>
    <alternativeName>
        <fullName evidence="9">t(6)A37 threonylcarbamoyladenosine biosynthesis protein TsaC</fullName>
    </alternativeName>
    <alternativeName>
        <fullName evidence="9">tRNA threonylcarbamoyladenosine biosynthesis protein TsaC</fullName>
    </alternativeName>
</protein>
<feature type="domain" description="YrdC-like" evidence="10">
    <location>
        <begin position="5"/>
        <end position="193"/>
    </location>
</feature>
<dbReference type="GO" id="GO:0005737">
    <property type="term" value="C:cytoplasm"/>
    <property type="evidence" value="ECO:0007669"/>
    <property type="project" value="UniProtKB-SubCell"/>
</dbReference>
<dbReference type="InterPro" id="IPR023535">
    <property type="entry name" value="TC-AMP_synthase"/>
</dbReference>
<dbReference type="Pfam" id="PF01300">
    <property type="entry name" value="Sua5_yciO_yrdC"/>
    <property type="match status" value="1"/>
</dbReference>
<comment type="catalytic activity">
    <reaction evidence="8 9">
        <text>L-threonine + hydrogencarbonate + ATP = L-threonylcarbamoyladenylate + diphosphate + H2O</text>
        <dbReference type="Rhea" id="RHEA:36407"/>
        <dbReference type="ChEBI" id="CHEBI:15377"/>
        <dbReference type="ChEBI" id="CHEBI:17544"/>
        <dbReference type="ChEBI" id="CHEBI:30616"/>
        <dbReference type="ChEBI" id="CHEBI:33019"/>
        <dbReference type="ChEBI" id="CHEBI:57926"/>
        <dbReference type="ChEBI" id="CHEBI:73682"/>
        <dbReference type="EC" id="2.7.7.87"/>
    </reaction>
</comment>
<keyword evidence="5 9" id="KW-0548">Nucleotidyltransferase</keyword>
<evidence type="ECO:0000256" key="2">
    <source>
        <dbReference type="ARBA" id="ARBA00022490"/>
    </source>
</evidence>
<keyword evidence="6 9" id="KW-0547">Nucleotide-binding</keyword>
<dbReference type="GO" id="GO:0000049">
    <property type="term" value="F:tRNA binding"/>
    <property type="evidence" value="ECO:0007669"/>
    <property type="project" value="TreeGrafter"/>
</dbReference>
<dbReference type="SUPFAM" id="SSF55821">
    <property type="entry name" value="YrdC/RibB"/>
    <property type="match status" value="1"/>
</dbReference>
<organism evidence="11 12">
    <name type="scientific">Pseudohongiella spirulinae</name>
    <dbReference type="NCBI Taxonomy" id="1249552"/>
    <lineage>
        <taxon>Bacteria</taxon>
        <taxon>Pseudomonadati</taxon>
        <taxon>Pseudomonadota</taxon>
        <taxon>Gammaproteobacteria</taxon>
        <taxon>Pseudomonadales</taxon>
        <taxon>Pseudohongiellaceae</taxon>
        <taxon>Pseudohongiella</taxon>
    </lineage>
</organism>
<sequence length="193" mass="20658">MRINELAVSQAASVVHSGGIIAYPTEAVWGLGCDPDNEQACFDLLQIKQRPVEKGMILVAASTDQLDFLLKMLSTSEQQQLARAWQHQAESGPVTFLVPDLASQVPLWIKGQHPAVAVRVSSHPLVKALCERVGGPVVSTSANLAGRPAVRTRVQLEKQLGHKLDFILPGSLGGAAKPSKIIDLASGRVMRAD</sequence>
<evidence type="ECO:0000256" key="6">
    <source>
        <dbReference type="ARBA" id="ARBA00022741"/>
    </source>
</evidence>
<evidence type="ECO:0000256" key="9">
    <source>
        <dbReference type="HAMAP-Rule" id="MF_01852"/>
    </source>
</evidence>
<evidence type="ECO:0000256" key="3">
    <source>
        <dbReference type="ARBA" id="ARBA00022679"/>
    </source>
</evidence>
<name>A0A0S2K8N8_9GAMM</name>
<dbReference type="PATRIC" id="fig|1249552.3.peg.16"/>
<evidence type="ECO:0000256" key="7">
    <source>
        <dbReference type="ARBA" id="ARBA00022840"/>
    </source>
</evidence>
<proteinExistence type="inferred from homology"/>
<dbReference type="GO" id="GO:0002949">
    <property type="term" value="P:tRNA threonylcarbamoyladenosine modification"/>
    <property type="evidence" value="ECO:0007669"/>
    <property type="project" value="UniProtKB-UniRule"/>
</dbReference>
<dbReference type="GO" id="GO:0006450">
    <property type="term" value="P:regulation of translational fidelity"/>
    <property type="evidence" value="ECO:0007669"/>
    <property type="project" value="TreeGrafter"/>
</dbReference>
<evidence type="ECO:0000256" key="5">
    <source>
        <dbReference type="ARBA" id="ARBA00022695"/>
    </source>
</evidence>
<evidence type="ECO:0000313" key="11">
    <source>
        <dbReference type="EMBL" id="ALO44714.1"/>
    </source>
</evidence>
<comment type="similarity">
    <text evidence="9">Belongs to the SUA5 family. TsaC subfamily.</text>
</comment>
<dbReference type="InterPro" id="IPR050156">
    <property type="entry name" value="TC-AMP_synthase_SUA5"/>
</dbReference>
<dbReference type="PROSITE" id="PS51163">
    <property type="entry name" value="YRDC"/>
    <property type="match status" value="1"/>
</dbReference>
<dbReference type="InterPro" id="IPR006070">
    <property type="entry name" value="Sua5-like_dom"/>
</dbReference>
<keyword evidence="12" id="KW-1185">Reference proteome</keyword>
<reference evidence="11 12" key="1">
    <citation type="submission" date="2015-11" db="EMBL/GenBank/DDBJ databases">
        <authorList>
            <person name="Zhang Y."/>
            <person name="Guo Z."/>
        </authorList>
    </citation>
    <scope>NUCLEOTIDE SEQUENCE [LARGE SCALE GENOMIC DNA]</scope>
    <source>
        <strain evidence="11 12">KCTC 32221</strain>
    </source>
</reference>
<dbReference type="PANTHER" id="PTHR17490">
    <property type="entry name" value="SUA5"/>
    <property type="match status" value="1"/>
</dbReference>
<keyword evidence="7 9" id="KW-0067">ATP-binding</keyword>
<dbReference type="STRING" id="1249552.PS2015_16"/>
<dbReference type="GO" id="GO:0003725">
    <property type="term" value="F:double-stranded RNA binding"/>
    <property type="evidence" value="ECO:0007669"/>
    <property type="project" value="InterPro"/>
</dbReference>
<dbReference type="Gene3D" id="3.90.870.10">
    <property type="entry name" value="DHBP synthase"/>
    <property type="match status" value="1"/>
</dbReference>
<dbReference type="Proteomes" id="UP000065641">
    <property type="component" value="Chromosome"/>
</dbReference>
<dbReference type="HAMAP" id="MF_01852">
    <property type="entry name" value="TsaC"/>
    <property type="match status" value="1"/>
</dbReference>
<dbReference type="PANTHER" id="PTHR17490:SF18">
    <property type="entry name" value="THREONYLCARBAMOYL-AMP SYNTHASE"/>
    <property type="match status" value="1"/>
</dbReference>
<comment type="function">
    <text evidence="9">Required for the formation of a threonylcarbamoyl group on adenosine at position 37 (t(6)A37) in tRNAs that read codons beginning with adenine. Catalyzes the conversion of L-threonine, HCO(3)(-)/CO(2) and ATP to give threonylcarbamoyl-AMP (TC-AMP) as the acyladenylate intermediate, with the release of diphosphate.</text>
</comment>
<dbReference type="EC" id="2.7.7.87" evidence="9"/>
<dbReference type="EMBL" id="CP013189">
    <property type="protein sequence ID" value="ALO44714.1"/>
    <property type="molecule type" value="Genomic_DNA"/>
</dbReference>
<evidence type="ECO:0000256" key="8">
    <source>
        <dbReference type="ARBA" id="ARBA00048366"/>
    </source>
</evidence>
<evidence type="ECO:0000313" key="12">
    <source>
        <dbReference type="Proteomes" id="UP000065641"/>
    </source>
</evidence>
<keyword evidence="2 9" id="KW-0963">Cytoplasm</keyword>
<gene>
    <name evidence="9" type="primary">tsaC</name>
    <name evidence="11" type="ORF">PS2015_16</name>
</gene>
<evidence type="ECO:0000256" key="4">
    <source>
        <dbReference type="ARBA" id="ARBA00022694"/>
    </source>
</evidence>
<comment type="subcellular location">
    <subcellularLocation>
        <location evidence="1 9">Cytoplasm</location>
    </subcellularLocation>
</comment>
<accession>A0A0S2K8N8</accession>
<dbReference type="OrthoDB" id="9814580at2"/>
<evidence type="ECO:0000259" key="10">
    <source>
        <dbReference type="PROSITE" id="PS51163"/>
    </source>
</evidence>
<dbReference type="InterPro" id="IPR017945">
    <property type="entry name" value="DHBP_synth_RibB-like_a/b_dom"/>
</dbReference>
<keyword evidence="3 9" id="KW-0808">Transferase</keyword>
<dbReference type="KEGG" id="pspi:PS2015_16"/>
<dbReference type="GO" id="GO:0061710">
    <property type="term" value="F:L-threonylcarbamoyladenylate synthase"/>
    <property type="evidence" value="ECO:0007669"/>
    <property type="project" value="UniProtKB-EC"/>
</dbReference>
<keyword evidence="4 9" id="KW-0819">tRNA processing</keyword>